<dbReference type="KEGG" id="ehx:EMIHUDRAFT_248705"/>
<evidence type="ECO:0000256" key="2">
    <source>
        <dbReference type="ARBA" id="ARBA00022448"/>
    </source>
</evidence>
<dbReference type="HOGENOM" id="CLU_033675_0_1_1"/>
<dbReference type="OMA" id="TICLAQC"/>
<dbReference type="PANTHER" id="PTHR11003">
    <property type="entry name" value="POTASSIUM CHANNEL, SUBFAMILY K"/>
    <property type="match status" value="1"/>
</dbReference>
<evidence type="ECO:0000259" key="11">
    <source>
        <dbReference type="Pfam" id="PF07885"/>
    </source>
</evidence>
<dbReference type="eggNOG" id="KOG1418">
    <property type="taxonomic scope" value="Eukaryota"/>
</dbReference>
<evidence type="ECO:0000313" key="13">
    <source>
        <dbReference type="Proteomes" id="UP000013827"/>
    </source>
</evidence>
<keyword evidence="4 9" id="KW-1133">Transmembrane helix</keyword>
<organism evidence="12 13">
    <name type="scientific">Emiliania huxleyi (strain CCMP1516)</name>
    <dbReference type="NCBI Taxonomy" id="280463"/>
    <lineage>
        <taxon>Eukaryota</taxon>
        <taxon>Haptista</taxon>
        <taxon>Haptophyta</taxon>
        <taxon>Prymnesiophyceae</taxon>
        <taxon>Isochrysidales</taxon>
        <taxon>Noelaerhabdaceae</taxon>
        <taxon>Emiliania</taxon>
    </lineage>
</organism>
<evidence type="ECO:0000256" key="9">
    <source>
        <dbReference type="SAM" id="Phobius"/>
    </source>
</evidence>
<dbReference type="GeneID" id="17265524"/>
<keyword evidence="7 8" id="KW-0407">Ion channel</keyword>
<evidence type="ECO:0000256" key="10">
    <source>
        <dbReference type="SAM" id="SignalP"/>
    </source>
</evidence>
<dbReference type="GO" id="GO:0005886">
    <property type="term" value="C:plasma membrane"/>
    <property type="evidence" value="ECO:0007669"/>
    <property type="project" value="TreeGrafter"/>
</dbReference>
<dbReference type="Gene3D" id="1.10.287.70">
    <property type="match status" value="2"/>
</dbReference>
<keyword evidence="10" id="KW-0732">Signal</keyword>
<dbReference type="AlphaFoldDB" id="A0A0D3J941"/>
<dbReference type="PaxDb" id="2903-EOD09700"/>
<keyword evidence="2 8" id="KW-0813">Transport</keyword>
<dbReference type="SUPFAM" id="SSF81324">
    <property type="entry name" value="Voltage-gated potassium channels"/>
    <property type="match status" value="2"/>
</dbReference>
<protein>
    <recommendedName>
        <fullName evidence="11">Potassium channel domain-containing protein</fullName>
    </recommendedName>
</protein>
<feature type="domain" description="Potassium channel" evidence="11">
    <location>
        <begin position="11"/>
        <end position="76"/>
    </location>
</feature>
<feature type="transmembrane region" description="Helical" evidence="9">
    <location>
        <begin position="127"/>
        <end position="154"/>
    </location>
</feature>
<evidence type="ECO:0000256" key="1">
    <source>
        <dbReference type="ARBA" id="ARBA00004141"/>
    </source>
</evidence>
<dbReference type="EnsemblProtists" id="EOD20026">
    <property type="protein sequence ID" value="EOD20026"/>
    <property type="gene ID" value="EMIHUDRAFT_208794"/>
</dbReference>
<keyword evidence="13" id="KW-1185">Reference proteome</keyword>
<comment type="similarity">
    <text evidence="8">Belongs to the two pore domain potassium channel (TC 1.A.1.8) family.</text>
</comment>
<sequence length="256" mass="27342">MANLQSLLFVALFFASGVAVYGACEGWSPLSACYFMVITSTTVGYGDMAPASPAGRLYTCASALLGTTVIFNALQPAVEAALTRLRAALVPAVALNIDTADPRLSLREVNRRISYGRRHLRAALGPLLIFVVGVANALLFLGLGAIDAVYYAVVTMTTIGYGDIAPPPTPLAKLAAIVWIPLAVVALADGVNEWLAIRTRKRIREHCDADDTATDDDGKPIGEAEFLRRVLHREGLVDDDTLASIARKFAAVKKEQ</sequence>
<keyword evidence="6 9" id="KW-0472">Membrane</keyword>
<dbReference type="EnsemblProtists" id="EOD09700">
    <property type="protein sequence ID" value="EOD09700"/>
    <property type="gene ID" value="EMIHUDRAFT_248705"/>
</dbReference>
<dbReference type="RefSeq" id="XP_005762129.1">
    <property type="nucleotide sequence ID" value="XM_005762072.1"/>
</dbReference>
<keyword evidence="3 8" id="KW-0812">Transmembrane</keyword>
<evidence type="ECO:0000256" key="5">
    <source>
        <dbReference type="ARBA" id="ARBA00023065"/>
    </source>
</evidence>
<dbReference type="KEGG" id="ehx:EMIHUDRAFT_208794"/>
<reference evidence="12" key="2">
    <citation type="submission" date="2024-10" db="UniProtKB">
        <authorList>
            <consortium name="EnsemblProtists"/>
        </authorList>
    </citation>
    <scope>IDENTIFICATION</scope>
</reference>
<evidence type="ECO:0000256" key="7">
    <source>
        <dbReference type="ARBA" id="ARBA00023303"/>
    </source>
</evidence>
<dbReference type="Pfam" id="PF07885">
    <property type="entry name" value="Ion_trans_2"/>
    <property type="match status" value="2"/>
</dbReference>
<feature type="chain" id="PRO_5044053550" description="Potassium channel domain-containing protein" evidence="10">
    <location>
        <begin position="20"/>
        <end position="256"/>
    </location>
</feature>
<proteinExistence type="inferred from homology"/>
<dbReference type="PANTHER" id="PTHR11003:SF291">
    <property type="entry name" value="IP11374P"/>
    <property type="match status" value="1"/>
</dbReference>
<feature type="transmembrane region" description="Helical" evidence="9">
    <location>
        <begin position="55"/>
        <end position="74"/>
    </location>
</feature>
<evidence type="ECO:0000256" key="4">
    <source>
        <dbReference type="ARBA" id="ARBA00022989"/>
    </source>
</evidence>
<dbReference type="PRINTS" id="PR01333">
    <property type="entry name" value="2POREKCHANEL"/>
</dbReference>
<keyword evidence="5 8" id="KW-0406">Ion transport</keyword>
<dbReference type="GO" id="GO:0030322">
    <property type="term" value="P:stabilization of membrane potential"/>
    <property type="evidence" value="ECO:0007669"/>
    <property type="project" value="TreeGrafter"/>
</dbReference>
<dbReference type="Proteomes" id="UP000013827">
    <property type="component" value="Unassembled WGS sequence"/>
</dbReference>
<evidence type="ECO:0000256" key="6">
    <source>
        <dbReference type="ARBA" id="ARBA00023136"/>
    </source>
</evidence>
<name>A0A0D3J941_EMIH1</name>
<dbReference type="GO" id="GO:0022841">
    <property type="term" value="F:potassium ion leak channel activity"/>
    <property type="evidence" value="ECO:0007669"/>
    <property type="project" value="TreeGrafter"/>
</dbReference>
<dbReference type="GO" id="GO:0015271">
    <property type="term" value="F:outward rectifier potassium channel activity"/>
    <property type="evidence" value="ECO:0007669"/>
    <property type="project" value="TreeGrafter"/>
</dbReference>
<evidence type="ECO:0000313" key="12">
    <source>
        <dbReference type="EnsemblProtists" id="EOD20026"/>
    </source>
</evidence>
<accession>A0A0D3J941</accession>
<evidence type="ECO:0000256" key="8">
    <source>
        <dbReference type="RuleBase" id="RU003857"/>
    </source>
</evidence>
<feature type="signal peptide" evidence="10">
    <location>
        <begin position="1"/>
        <end position="19"/>
    </location>
</feature>
<dbReference type="InterPro" id="IPR003280">
    <property type="entry name" value="2pore_dom_K_chnl"/>
</dbReference>
<comment type="subcellular location">
    <subcellularLocation>
        <location evidence="1">Membrane</location>
        <topology evidence="1">Multi-pass membrane protein</topology>
    </subcellularLocation>
</comment>
<feature type="domain" description="Potassium channel" evidence="11">
    <location>
        <begin position="142"/>
        <end position="185"/>
    </location>
</feature>
<reference evidence="13" key="1">
    <citation type="journal article" date="2013" name="Nature">
        <title>Pan genome of the phytoplankton Emiliania underpins its global distribution.</title>
        <authorList>
            <person name="Read B.A."/>
            <person name="Kegel J."/>
            <person name="Klute M.J."/>
            <person name="Kuo A."/>
            <person name="Lefebvre S.C."/>
            <person name="Maumus F."/>
            <person name="Mayer C."/>
            <person name="Miller J."/>
            <person name="Monier A."/>
            <person name="Salamov A."/>
            <person name="Young J."/>
            <person name="Aguilar M."/>
            <person name="Claverie J.M."/>
            <person name="Frickenhaus S."/>
            <person name="Gonzalez K."/>
            <person name="Herman E.K."/>
            <person name="Lin Y.C."/>
            <person name="Napier J."/>
            <person name="Ogata H."/>
            <person name="Sarno A.F."/>
            <person name="Shmutz J."/>
            <person name="Schroeder D."/>
            <person name="de Vargas C."/>
            <person name="Verret F."/>
            <person name="von Dassow P."/>
            <person name="Valentin K."/>
            <person name="Van de Peer Y."/>
            <person name="Wheeler G."/>
            <person name="Dacks J.B."/>
            <person name="Delwiche C.F."/>
            <person name="Dyhrman S.T."/>
            <person name="Glockner G."/>
            <person name="John U."/>
            <person name="Richards T."/>
            <person name="Worden A.Z."/>
            <person name="Zhang X."/>
            <person name="Grigoriev I.V."/>
            <person name="Allen A.E."/>
            <person name="Bidle K."/>
            <person name="Borodovsky M."/>
            <person name="Bowler C."/>
            <person name="Brownlee C."/>
            <person name="Cock J.M."/>
            <person name="Elias M."/>
            <person name="Gladyshev V.N."/>
            <person name="Groth M."/>
            <person name="Guda C."/>
            <person name="Hadaegh A."/>
            <person name="Iglesias-Rodriguez M.D."/>
            <person name="Jenkins J."/>
            <person name="Jones B.M."/>
            <person name="Lawson T."/>
            <person name="Leese F."/>
            <person name="Lindquist E."/>
            <person name="Lobanov A."/>
            <person name="Lomsadze A."/>
            <person name="Malik S.B."/>
            <person name="Marsh M.E."/>
            <person name="Mackinder L."/>
            <person name="Mock T."/>
            <person name="Mueller-Roeber B."/>
            <person name="Pagarete A."/>
            <person name="Parker M."/>
            <person name="Probert I."/>
            <person name="Quesneville H."/>
            <person name="Raines C."/>
            <person name="Rensing S.A."/>
            <person name="Riano-Pachon D.M."/>
            <person name="Richier S."/>
            <person name="Rokitta S."/>
            <person name="Shiraiwa Y."/>
            <person name="Soanes D.M."/>
            <person name="van der Giezen M."/>
            <person name="Wahlund T.M."/>
            <person name="Williams B."/>
            <person name="Wilson W."/>
            <person name="Wolfe G."/>
            <person name="Wurch L.L."/>
        </authorList>
    </citation>
    <scope>NUCLEOTIDE SEQUENCE</scope>
</reference>
<dbReference type="InterPro" id="IPR013099">
    <property type="entry name" value="K_chnl_dom"/>
</dbReference>
<dbReference type="GeneID" id="17255852"/>
<feature type="transmembrane region" description="Helical" evidence="9">
    <location>
        <begin position="174"/>
        <end position="195"/>
    </location>
</feature>
<evidence type="ECO:0000256" key="3">
    <source>
        <dbReference type="ARBA" id="ARBA00022692"/>
    </source>
</evidence>
<dbReference type="RefSeq" id="XP_005772455.1">
    <property type="nucleotide sequence ID" value="XM_005772398.1"/>
</dbReference>